<comment type="caution">
    <text evidence="2">The sequence shown here is derived from an EMBL/GenBank/DDBJ whole genome shotgun (WGS) entry which is preliminary data.</text>
</comment>
<feature type="region of interest" description="Disordered" evidence="1">
    <location>
        <begin position="60"/>
        <end position="79"/>
    </location>
</feature>
<dbReference type="Proteomes" id="UP001321473">
    <property type="component" value="Unassembled WGS sequence"/>
</dbReference>
<proteinExistence type="predicted"/>
<dbReference type="AlphaFoldDB" id="A0AAQ4EFQ8"/>
<feature type="compositionally biased region" description="Polar residues" evidence="1">
    <location>
        <begin position="62"/>
        <end position="79"/>
    </location>
</feature>
<evidence type="ECO:0000313" key="2">
    <source>
        <dbReference type="EMBL" id="KAK8773546.1"/>
    </source>
</evidence>
<name>A0AAQ4EFQ8_AMBAM</name>
<organism evidence="2 3">
    <name type="scientific">Amblyomma americanum</name>
    <name type="common">Lone star tick</name>
    <dbReference type="NCBI Taxonomy" id="6943"/>
    <lineage>
        <taxon>Eukaryota</taxon>
        <taxon>Metazoa</taxon>
        <taxon>Ecdysozoa</taxon>
        <taxon>Arthropoda</taxon>
        <taxon>Chelicerata</taxon>
        <taxon>Arachnida</taxon>
        <taxon>Acari</taxon>
        <taxon>Parasitiformes</taxon>
        <taxon>Ixodida</taxon>
        <taxon>Ixodoidea</taxon>
        <taxon>Ixodidae</taxon>
        <taxon>Amblyomminae</taxon>
        <taxon>Amblyomma</taxon>
    </lineage>
</organism>
<keyword evidence="3" id="KW-1185">Reference proteome</keyword>
<protein>
    <submittedName>
        <fullName evidence="2">Uncharacterized protein</fullName>
    </submittedName>
</protein>
<feature type="compositionally biased region" description="Polar residues" evidence="1">
    <location>
        <begin position="34"/>
        <end position="46"/>
    </location>
</feature>
<dbReference type="EMBL" id="JARKHS020016719">
    <property type="protein sequence ID" value="KAK8773546.1"/>
    <property type="molecule type" value="Genomic_DNA"/>
</dbReference>
<evidence type="ECO:0000313" key="3">
    <source>
        <dbReference type="Proteomes" id="UP001321473"/>
    </source>
</evidence>
<reference evidence="2 3" key="1">
    <citation type="journal article" date="2023" name="Arcadia Sci">
        <title>De novo assembly of a long-read Amblyomma americanum tick genome.</title>
        <authorList>
            <person name="Chou S."/>
            <person name="Poskanzer K.E."/>
            <person name="Rollins M."/>
            <person name="Thuy-Boun P.S."/>
        </authorList>
    </citation>
    <scope>NUCLEOTIDE SEQUENCE [LARGE SCALE GENOMIC DNA]</scope>
    <source>
        <strain evidence="2">F_SG_1</strain>
        <tissue evidence="2">Salivary glands</tissue>
    </source>
</reference>
<accession>A0AAQ4EFQ8</accession>
<feature type="region of interest" description="Disordered" evidence="1">
    <location>
        <begin position="1"/>
        <end position="46"/>
    </location>
</feature>
<evidence type="ECO:0000256" key="1">
    <source>
        <dbReference type="SAM" id="MobiDB-lite"/>
    </source>
</evidence>
<sequence length="79" mass="8342">MVVAASGIPPRLPQRAHPPSRWSSGNPPHAQLRRTPQQEGSASTTTCTGIAQHTGAFLRFTSIETQPPRSGSNSGATDH</sequence>
<gene>
    <name evidence="2" type="ORF">V5799_011922</name>
</gene>